<dbReference type="SUPFAM" id="SSF56219">
    <property type="entry name" value="DNase I-like"/>
    <property type="match status" value="1"/>
</dbReference>
<evidence type="ECO:0000256" key="4">
    <source>
        <dbReference type="ARBA" id="ARBA00022723"/>
    </source>
</evidence>
<dbReference type="PANTHER" id="PTHR15822">
    <property type="entry name" value="TRAF AND TNF RECEPTOR-ASSOCIATED PROTEIN"/>
    <property type="match status" value="1"/>
</dbReference>
<keyword evidence="6" id="KW-0378">Hydrolase</keyword>
<keyword evidence="7" id="KW-0460">Magnesium</keyword>
<reference evidence="10" key="1">
    <citation type="submission" date="2021-04" db="EMBL/GenBank/DDBJ databases">
        <title>Pseudonocardia sp. nov., isolated from sandy soil of mangrove forest.</title>
        <authorList>
            <person name="Zan Z."/>
            <person name="Huang R."/>
            <person name="Liu W."/>
        </authorList>
    </citation>
    <scope>NUCLEOTIDE SEQUENCE</scope>
    <source>
        <strain evidence="10">S2-4</strain>
    </source>
</reference>
<keyword evidence="5" id="KW-0227">DNA damage</keyword>
<sequence length="270" mass="28896">MGLRIMTWNLWWRFGPQWRARQAAIAHTLRAVDPDVVALQEVWGTDATTQAHELARPPGLHAAFTPTSLPPAPVPPEHPDQDGVRVGLGLLSRWPITRWRAVPMPARYRDTAPTTLLAELAHPDGPLRVAVTCLEWEPEFDADRHAQAEALAAVATDPALDGPLPVLVAGDLNAAPDSPVLRPLNAVLTDAWTAGGGDPAAVTLSSAHPHAPLEAAELIDQRIDHVLVRPGRPGQRVSVGRAELAGHPVDGLDPSDHLAVVCDLEWSAPG</sequence>
<keyword evidence="11" id="KW-1185">Reference proteome</keyword>
<keyword evidence="4" id="KW-0479">Metal-binding</keyword>
<evidence type="ECO:0000259" key="9">
    <source>
        <dbReference type="Pfam" id="PF03372"/>
    </source>
</evidence>
<accession>A0ABT0ZTW7</accession>
<keyword evidence="8" id="KW-0234">DNA repair</keyword>
<evidence type="ECO:0000256" key="8">
    <source>
        <dbReference type="ARBA" id="ARBA00023204"/>
    </source>
</evidence>
<organism evidence="10 11">
    <name type="scientific">Pseudonocardia humida</name>
    <dbReference type="NCBI Taxonomy" id="2800819"/>
    <lineage>
        <taxon>Bacteria</taxon>
        <taxon>Bacillati</taxon>
        <taxon>Actinomycetota</taxon>
        <taxon>Actinomycetes</taxon>
        <taxon>Pseudonocardiales</taxon>
        <taxon>Pseudonocardiaceae</taxon>
        <taxon>Pseudonocardia</taxon>
    </lineage>
</organism>
<gene>
    <name evidence="10" type="ORF">KDL28_03750</name>
</gene>
<evidence type="ECO:0000256" key="6">
    <source>
        <dbReference type="ARBA" id="ARBA00022801"/>
    </source>
</evidence>
<dbReference type="InterPro" id="IPR051547">
    <property type="entry name" value="TDP2-like"/>
</dbReference>
<evidence type="ECO:0000256" key="2">
    <source>
        <dbReference type="ARBA" id="ARBA00001946"/>
    </source>
</evidence>
<proteinExistence type="predicted"/>
<evidence type="ECO:0000313" key="10">
    <source>
        <dbReference type="EMBL" id="MCO1654163.1"/>
    </source>
</evidence>
<keyword evidence="10" id="KW-0255">Endonuclease</keyword>
<name>A0ABT0ZTW7_9PSEU</name>
<dbReference type="GO" id="GO:0004519">
    <property type="term" value="F:endonuclease activity"/>
    <property type="evidence" value="ECO:0007669"/>
    <property type="project" value="UniProtKB-KW"/>
</dbReference>
<evidence type="ECO:0000313" key="11">
    <source>
        <dbReference type="Proteomes" id="UP001165283"/>
    </source>
</evidence>
<evidence type="ECO:0000256" key="5">
    <source>
        <dbReference type="ARBA" id="ARBA00022763"/>
    </source>
</evidence>
<evidence type="ECO:0000256" key="1">
    <source>
        <dbReference type="ARBA" id="ARBA00001936"/>
    </source>
</evidence>
<protein>
    <submittedName>
        <fullName evidence="10">Endonuclease/exonuclease/phosphatase family protein</fullName>
    </submittedName>
</protein>
<dbReference type="Proteomes" id="UP001165283">
    <property type="component" value="Unassembled WGS sequence"/>
</dbReference>
<comment type="caution">
    <text evidence="10">The sequence shown here is derived from an EMBL/GenBank/DDBJ whole genome shotgun (WGS) entry which is preliminary data.</text>
</comment>
<dbReference type="InterPro" id="IPR036691">
    <property type="entry name" value="Endo/exonu/phosph_ase_sf"/>
</dbReference>
<dbReference type="InterPro" id="IPR005135">
    <property type="entry name" value="Endo/exonuclease/phosphatase"/>
</dbReference>
<evidence type="ECO:0000256" key="7">
    <source>
        <dbReference type="ARBA" id="ARBA00022842"/>
    </source>
</evidence>
<keyword evidence="3" id="KW-0540">Nuclease</keyword>
<feature type="domain" description="Endonuclease/exonuclease/phosphatase" evidence="9">
    <location>
        <begin position="6"/>
        <end position="257"/>
    </location>
</feature>
<dbReference type="Gene3D" id="3.60.10.10">
    <property type="entry name" value="Endonuclease/exonuclease/phosphatase"/>
    <property type="match status" value="1"/>
</dbReference>
<comment type="cofactor">
    <cofactor evidence="2">
        <name>Mg(2+)</name>
        <dbReference type="ChEBI" id="CHEBI:18420"/>
    </cofactor>
</comment>
<dbReference type="PANTHER" id="PTHR15822:SF4">
    <property type="entry name" value="TYROSYL-DNA PHOSPHODIESTERASE 2"/>
    <property type="match status" value="1"/>
</dbReference>
<dbReference type="RefSeq" id="WP_252435769.1">
    <property type="nucleotide sequence ID" value="NZ_JAGSOV010000009.1"/>
</dbReference>
<comment type="cofactor">
    <cofactor evidence="1">
        <name>Mn(2+)</name>
        <dbReference type="ChEBI" id="CHEBI:29035"/>
    </cofactor>
</comment>
<dbReference type="EMBL" id="JAGSOV010000009">
    <property type="protein sequence ID" value="MCO1654163.1"/>
    <property type="molecule type" value="Genomic_DNA"/>
</dbReference>
<dbReference type="Pfam" id="PF03372">
    <property type="entry name" value="Exo_endo_phos"/>
    <property type="match status" value="1"/>
</dbReference>
<evidence type="ECO:0000256" key="3">
    <source>
        <dbReference type="ARBA" id="ARBA00022722"/>
    </source>
</evidence>